<proteinExistence type="predicted"/>
<feature type="domain" description="HTH LytTR-type" evidence="1">
    <location>
        <begin position="46"/>
        <end position="148"/>
    </location>
</feature>
<geneLocation type="plasmid" evidence="2 3">
    <name>unnamed6</name>
</geneLocation>
<dbReference type="PROSITE" id="PS50930">
    <property type="entry name" value="HTH_LYTTR"/>
    <property type="match status" value="1"/>
</dbReference>
<dbReference type="GO" id="GO:0003677">
    <property type="term" value="F:DNA binding"/>
    <property type="evidence" value="ECO:0007669"/>
    <property type="project" value="UniProtKB-KW"/>
</dbReference>
<dbReference type="InterPro" id="IPR007492">
    <property type="entry name" value="LytTR_DNA-bd_dom"/>
</dbReference>
<keyword evidence="3" id="KW-1185">Reference proteome</keyword>
<dbReference type="SMART" id="SM00850">
    <property type="entry name" value="LytTR"/>
    <property type="match status" value="1"/>
</dbReference>
<organism evidence="2 3">
    <name type="scientific">Paraclostridium bifermentans</name>
    <name type="common">Clostridium bifermentans</name>
    <dbReference type="NCBI Taxonomy" id="1490"/>
    <lineage>
        <taxon>Bacteria</taxon>
        <taxon>Bacillati</taxon>
        <taxon>Bacillota</taxon>
        <taxon>Clostridia</taxon>
        <taxon>Peptostreptococcales</taxon>
        <taxon>Peptostreptococcaceae</taxon>
        <taxon>Paraclostridium</taxon>
    </lineage>
</organism>
<dbReference type="EMBL" id="CP124691">
    <property type="protein sequence ID" value="WGX77765.1"/>
    <property type="molecule type" value="Genomic_DNA"/>
</dbReference>
<dbReference type="InterPro" id="IPR046947">
    <property type="entry name" value="LytR-like"/>
</dbReference>
<evidence type="ECO:0000313" key="3">
    <source>
        <dbReference type="Proteomes" id="UP001239169"/>
    </source>
</evidence>
<evidence type="ECO:0000313" key="2">
    <source>
        <dbReference type="EMBL" id="WGX77765.1"/>
    </source>
</evidence>
<name>A0ABY8R877_PARBF</name>
<dbReference type="PANTHER" id="PTHR37299">
    <property type="entry name" value="TRANSCRIPTIONAL REGULATOR-RELATED"/>
    <property type="match status" value="1"/>
</dbReference>
<reference evidence="2 3" key="1">
    <citation type="submission" date="2023-04" db="EMBL/GenBank/DDBJ databases">
        <title>Bacteria Genome Submission.</title>
        <authorList>
            <person name="Isaac P."/>
        </authorList>
    </citation>
    <scope>NUCLEOTIDE SEQUENCE [LARGE SCALE GENOMIC DNA]</scope>
    <source>
        <strain evidence="2 3">SampleS7P1</strain>
        <plasmid evidence="2 3">unnamed6</plasmid>
    </source>
</reference>
<dbReference type="Gene3D" id="2.40.50.1020">
    <property type="entry name" value="LytTr DNA-binding domain"/>
    <property type="match status" value="1"/>
</dbReference>
<gene>
    <name evidence="2" type="ORF">QJS64_21795</name>
</gene>
<dbReference type="PANTHER" id="PTHR37299:SF4">
    <property type="entry name" value="TRANSCRIPTIONAL REGULATOR"/>
    <property type="match status" value="1"/>
</dbReference>
<keyword evidence="2" id="KW-0614">Plasmid</keyword>
<dbReference type="Pfam" id="PF04397">
    <property type="entry name" value="LytTR"/>
    <property type="match status" value="1"/>
</dbReference>
<dbReference type="Proteomes" id="UP001239169">
    <property type="component" value="Plasmid unnamed6"/>
</dbReference>
<protein>
    <submittedName>
        <fullName evidence="2">LytTR family DNA-binding domain-containing protein</fullName>
    </submittedName>
</protein>
<sequence>MKVLINKIQSKIDENVIFNIHKITPYLDSIINHLKKDPGSSYLLVNNVSTNKSTKLLYFDIYYLEYLERNIYIYTESDVYTIKEPLYKLEKQLPDCFIRCSKSMIINIGQIKEFNSTLSGNLTAKLSNNEEVIISRRYIKSVKENIESII</sequence>
<keyword evidence="2" id="KW-0238">DNA-binding</keyword>
<evidence type="ECO:0000259" key="1">
    <source>
        <dbReference type="PROSITE" id="PS50930"/>
    </source>
</evidence>
<accession>A0ABY8R877</accession>